<dbReference type="Gramene" id="OE9A074158T1">
    <property type="protein sequence ID" value="OE9A074158C1"/>
    <property type="gene ID" value="OE9A074158"/>
</dbReference>
<gene>
    <name evidence="3" type="ORF">OLEA9_A074158</name>
</gene>
<protein>
    <submittedName>
        <fullName evidence="3">AP-4 complex subunit epsilon</fullName>
    </submittedName>
</protein>
<dbReference type="Proteomes" id="UP000594638">
    <property type="component" value="Unassembled WGS sequence"/>
</dbReference>
<feature type="region of interest" description="Disordered" evidence="1">
    <location>
        <begin position="35"/>
        <end position="56"/>
    </location>
</feature>
<sequence length="274" mass="30525">MMEEKTMKPEGLSCTTFVTGHRTHLQLEARILTPERTRMLNQKEPKSESHDDPSQPVAIHHYNHQEVYHTALQVICWVLGEYGTTDGKYPASFITRKLCDVAEAHSTNDTVKLGLAGGGAAVGGGRELQSRSRGLRVGVVTSEIARSSEDRPVDKDAIQAQQGFGFDLNEIGWFRFERNRYALMIVVLLILKAYAVTSLMKIYSFEIAAGSKVDMLPEIDKNLSFLDAYVEELLEKGAQPYSLDDERSGLSNTSNFRSQDHESSTHAIRSSPTC</sequence>
<organism evidence="3 4">
    <name type="scientific">Olea europaea subsp. europaea</name>
    <dbReference type="NCBI Taxonomy" id="158383"/>
    <lineage>
        <taxon>Eukaryota</taxon>
        <taxon>Viridiplantae</taxon>
        <taxon>Streptophyta</taxon>
        <taxon>Embryophyta</taxon>
        <taxon>Tracheophyta</taxon>
        <taxon>Spermatophyta</taxon>
        <taxon>Magnoliopsida</taxon>
        <taxon>eudicotyledons</taxon>
        <taxon>Gunneridae</taxon>
        <taxon>Pentapetalae</taxon>
        <taxon>asterids</taxon>
        <taxon>lamiids</taxon>
        <taxon>Lamiales</taxon>
        <taxon>Oleaceae</taxon>
        <taxon>Oleeae</taxon>
        <taxon>Olea</taxon>
    </lineage>
</organism>
<proteinExistence type="predicted"/>
<feature type="compositionally biased region" description="Basic and acidic residues" evidence="1">
    <location>
        <begin position="35"/>
        <end position="53"/>
    </location>
</feature>
<evidence type="ECO:0000313" key="4">
    <source>
        <dbReference type="Proteomes" id="UP000594638"/>
    </source>
</evidence>
<comment type="caution">
    <text evidence="3">The sequence shown here is derived from an EMBL/GenBank/DDBJ whole genome shotgun (WGS) entry which is preliminary data.</text>
</comment>
<feature type="compositionally biased region" description="Polar residues" evidence="1">
    <location>
        <begin position="265"/>
        <end position="274"/>
    </location>
</feature>
<evidence type="ECO:0000256" key="2">
    <source>
        <dbReference type="SAM" id="Phobius"/>
    </source>
</evidence>
<dbReference type="EMBL" id="CACTIH010003959">
    <property type="protein sequence ID" value="CAA2987972.1"/>
    <property type="molecule type" value="Genomic_DNA"/>
</dbReference>
<keyword evidence="2" id="KW-0812">Transmembrane</keyword>
<keyword evidence="2" id="KW-0472">Membrane</keyword>
<feature type="transmembrane region" description="Helical" evidence="2">
    <location>
        <begin position="181"/>
        <end position="203"/>
    </location>
</feature>
<name>A0A8S0S7J1_OLEEU</name>
<evidence type="ECO:0000313" key="3">
    <source>
        <dbReference type="EMBL" id="CAA2987972.1"/>
    </source>
</evidence>
<feature type="region of interest" description="Disordered" evidence="1">
    <location>
        <begin position="244"/>
        <end position="274"/>
    </location>
</feature>
<reference evidence="3 4" key="1">
    <citation type="submission" date="2019-12" db="EMBL/GenBank/DDBJ databases">
        <authorList>
            <person name="Alioto T."/>
            <person name="Alioto T."/>
            <person name="Gomez Garrido J."/>
        </authorList>
    </citation>
    <scope>NUCLEOTIDE SEQUENCE [LARGE SCALE GENOMIC DNA]</scope>
</reference>
<keyword evidence="4" id="KW-1185">Reference proteome</keyword>
<dbReference type="OrthoDB" id="29308at2759"/>
<dbReference type="AlphaFoldDB" id="A0A8S0S7J1"/>
<accession>A0A8S0S7J1</accession>
<evidence type="ECO:0000256" key="1">
    <source>
        <dbReference type="SAM" id="MobiDB-lite"/>
    </source>
</evidence>
<keyword evidence="2" id="KW-1133">Transmembrane helix</keyword>